<reference evidence="2" key="1">
    <citation type="submission" date="2014-09" db="EMBL/GenBank/DDBJ databases">
        <authorList>
            <person name="Mudge J."/>
            <person name="Ramaraj T."/>
            <person name="Lindquist I.E."/>
            <person name="Bharti A.K."/>
            <person name="Sundararajan A."/>
            <person name="Cameron C.T."/>
            <person name="Woodward J.E."/>
            <person name="May G.D."/>
            <person name="Brubaker C."/>
            <person name="Broadhvest J."/>
            <person name="Wilkins T.A."/>
        </authorList>
    </citation>
    <scope>NUCLEOTIDE SEQUENCE</scope>
    <source>
        <strain evidence="2">cv. AKA8401</strain>
    </source>
</reference>
<protein>
    <submittedName>
        <fullName evidence="1">Uncharacterized protein</fullName>
    </submittedName>
</protein>
<name>A0A0B0MG46_GOSAR</name>
<gene>
    <name evidence="1" type="ORF">F383_37657</name>
</gene>
<proteinExistence type="predicted"/>
<organism evidence="1 2">
    <name type="scientific">Gossypium arboreum</name>
    <name type="common">Tree cotton</name>
    <name type="synonym">Gossypium nanking</name>
    <dbReference type="NCBI Taxonomy" id="29729"/>
    <lineage>
        <taxon>Eukaryota</taxon>
        <taxon>Viridiplantae</taxon>
        <taxon>Streptophyta</taxon>
        <taxon>Embryophyta</taxon>
        <taxon>Tracheophyta</taxon>
        <taxon>Spermatophyta</taxon>
        <taxon>Magnoliopsida</taxon>
        <taxon>eudicotyledons</taxon>
        <taxon>Gunneridae</taxon>
        <taxon>Pentapetalae</taxon>
        <taxon>rosids</taxon>
        <taxon>malvids</taxon>
        <taxon>Malvales</taxon>
        <taxon>Malvaceae</taxon>
        <taxon>Malvoideae</taxon>
        <taxon>Gossypium</taxon>
    </lineage>
</organism>
<evidence type="ECO:0000313" key="1">
    <source>
        <dbReference type="EMBL" id="KHF98408.1"/>
    </source>
</evidence>
<dbReference type="Proteomes" id="UP000032142">
    <property type="component" value="Unassembled WGS sequence"/>
</dbReference>
<sequence length="39" mass="4539">MDHIHTHLSLPNSIYSSYILEVDIDSYIYPFLGVPVEPY</sequence>
<dbReference type="AlphaFoldDB" id="A0A0B0MG46"/>
<accession>A0A0B0MG46</accession>
<evidence type="ECO:0000313" key="2">
    <source>
        <dbReference type="Proteomes" id="UP000032142"/>
    </source>
</evidence>
<comment type="caution">
    <text evidence="1">The sequence shown here is derived from an EMBL/GenBank/DDBJ whole genome shotgun (WGS) entry which is preliminary data.</text>
</comment>
<dbReference type="EMBL" id="JRRC01038765">
    <property type="protein sequence ID" value="KHF98408.1"/>
    <property type="molecule type" value="Genomic_DNA"/>
</dbReference>
<keyword evidence="2" id="KW-1185">Reference proteome</keyword>